<dbReference type="PRINTS" id="PR00038">
    <property type="entry name" value="HTHLUXR"/>
</dbReference>
<dbReference type="Pfam" id="PF21155">
    <property type="entry name" value="VpsT-like_REC"/>
    <property type="match status" value="1"/>
</dbReference>
<dbReference type="AlphaFoldDB" id="A0A2N7UK28"/>
<comment type="caution">
    <text evidence="5">The sequence shown here is derived from an EMBL/GenBank/DDBJ whole genome shotgun (WGS) entry which is preliminary data.</text>
</comment>
<dbReference type="Pfam" id="PF00196">
    <property type="entry name" value="GerE"/>
    <property type="match status" value="1"/>
</dbReference>
<evidence type="ECO:0000313" key="5">
    <source>
        <dbReference type="EMBL" id="PMR80786.1"/>
    </source>
</evidence>
<dbReference type="Gene3D" id="1.10.10.10">
    <property type="entry name" value="Winged helix-like DNA-binding domain superfamily/Winged helix DNA-binding domain"/>
    <property type="match status" value="1"/>
</dbReference>
<accession>A0A2N7UK28</accession>
<evidence type="ECO:0000313" key="6">
    <source>
        <dbReference type="Proteomes" id="UP000235547"/>
    </source>
</evidence>
<dbReference type="PANTHER" id="PTHR44688:SF16">
    <property type="entry name" value="DNA-BINDING TRANSCRIPTIONAL ACTIVATOR DEVR_DOSR"/>
    <property type="match status" value="1"/>
</dbReference>
<dbReference type="PROSITE" id="PS50043">
    <property type="entry name" value="HTH_LUXR_2"/>
    <property type="match status" value="1"/>
</dbReference>
<dbReference type="InterPro" id="IPR036388">
    <property type="entry name" value="WH-like_DNA-bd_sf"/>
</dbReference>
<name>A0A2N7UK28_9GAMM</name>
<keyword evidence="1" id="KW-0805">Transcription regulation</keyword>
<dbReference type="InterPro" id="IPR049151">
    <property type="entry name" value="CsgD-like_REC"/>
</dbReference>
<dbReference type="GO" id="GO:0006355">
    <property type="term" value="P:regulation of DNA-templated transcription"/>
    <property type="evidence" value="ECO:0007669"/>
    <property type="project" value="InterPro"/>
</dbReference>
<sequence length="226" mass="25530">MDPAKGSLLLVTEQTPQASLFARHLESVTSLKTVIVTPEIVTAKRLDMPHVVLIDLDVVDGNGLQQWQDLAAGGDEMMMLAAFNVRDEAHATETLSFVHLRGIFYRNDDIELICKGILHVYQGHLWMSRSLTSQLIEFFRQQQINTYRPAGNLTQREREIIGLMGSGATNQEIAERLFLSEHTVKSHIYNIFKKINVHNRTQAVNWARSKLGAPPPLASFNRRASR</sequence>
<dbReference type="EMBL" id="PNRG01000013">
    <property type="protein sequence ID" value="PMR80786.1"/>
    <property type="molecule type" value="Genomic_DNA"/>
</dbReference>
<keyword evidence="3" id="KW-0804">Transcription</keyword>
<dbReference type="GO" id="GO:0003677">
    <property type="term" value="F:DNA binding"/>
    <property type="evidence" value="ECO:0007669"/>
    <property type="project" value="UniProtKB-KW"/>
</dbReference>
<keyword evidence="2" id="KW-0238">DNA-binding</keyword>
<dbReference type="InterPro" id="IPR016032">
    <property type="entry name" value="Sig_transdc_resp-reg_C-effctor"/>
</dbReference>
<organism evidence="5 6">
    <name type="scientific">Halomonas urumqiensis</name>
    <dbReference type="NCBI Taxonomy" id="1684789"/>
    <lineage>
        <taxon>Bacteria</taxon>
        <taxon>Pseudomonadati</taxon>
        <taxon>Pseudomonadota</taxon>
        <taxon>Gammaproteobacteria</taxon>
        <taxon>Oceanospirillales</taxon>
        <taxon>Halomonadaceae</taxon>
        <taxon>Halomonas</taxon>
    </lineage>
</organism>
<dbReference type="InterPro" id="IPR000792">
    <property type="entry name" value="Tscrpt_reg_LuxR_C"/>
</dbReference>
<evidence type="ECO:0000256" key="2">
    <source>
        <dbReference type="ARBA" id="ARBA00023125"/>
    </source>
</evidence>
<gene>
    <name evidence="5" type="ORF">C1H70_06875</name>
</gene>
<dbReference type="SMART" id="SM00421">
    <property type="entry name" value="HTH_LUXR"/>
    <property type="match status" value="1"/>
</dbReference>
<proteinExistence type="predicted"/>
<reference evidence="5 6" key="1">
    <citation type="submission" date="2018-01" db="EMBL/GenBank/DDBJ databases">
        <title>Halomonas endophytica sp. nov., isolated from storage liquid in the stems of Populus euphratica.</title>
        <authorList>
            <person name="Chen C."/>
        </authorList>
    </citation>
    <scope>NUCLEOTIDE SEQUENCE [LARGE SCALE GENOMIC DNA]</scope>
    <source>
        <strain evidence="5 6">BZ-SZ-XJ27</strain>
    </source>
</reference>
<dbReference type="Gene3D" id="3.40.50.2300">
    <property type="match status" value="1"/>
</dbReference>
<evidence type="ECO:0000256" key="1">
    <source>
        <dbReference type="ARBA" id="ARBA00023015"/>
    </source>
</evidence>
<keyword evidence="6" id="KW-1185">Reference proteome</keyword>
<dbReference type="SUPFAM" id="SSF46894">
    <property type="entry name" value="C-terminal effector domain of the bipartite response regulators"/>
    <property type="match status" value="1"/>
</dbReference>
<evidence type="ECO:0000259" key="4">
    <source>
        <dbReference type="PROSITE" id="PS50043"/>
    </source>
</evidence>
<dbReference type="CDD" id="cd06170">
    <property type="entry name" value="LuxR_C_like"/>
    <property type="match status" value="1"/>
</dbReference>
<protein>
    <submittedName>
        <fullName evidence="5">Helix-turn-helix transcriptional regulator</fullName>
    </submittedName>
</protein>
<dbReference type="PANTHER" id="PTHR44688">
    <property type="entry name" value="DNA-BINDING TRANSCRIPTIONAL ACTIVATOR DEVR_DOSR"/>
    <property type="match status" value="1"/>
</dbReference>
<dbReference type="PROSITE" id="PS00622">
    <property type="entry name" value="HTH_LUXR_1"/>
    <property type="match status" value="1"/>
</dbReference>
<dbReference type="OrthoDB" id="561214at2"/>
<dbReference type="RefSeq" id="WP_102587609.1">
    <property type="nucleotide sequence ID" value="NZ_BNAE01000002.1"/>
</dbReference>
<dbReference type="FunFam" id="1.10.10.10:FF:000153">
    <property type="entry name" value="LuxR family transcriptional regulator"/>
    <property type="match status" value="1"/>
</dbReference>
<evidence type="ECO:0000256" key="3">
    <source>
        <dbReference type="ARBA" id="ARBA00023163"/>
    </source>
</evidence>
<dbReference type="Proteomes" id="UP000235547">
    <property type="component" value="Unassembled WGS sequence"/>
</dbReference>
<feature type="domain" description="HTH luxR-type" evidence="4">
    <location>
        <begin position="146"/>
        <end position="211"/>
    </location>
</feature>